<accession>A0ABP0FBU6</accession>
<evidence type="ECO:0000256" key="1">
    <source>
        <dbReference type="ARBA" id="ARBA00022572"/>
    </source>
</evidence>
<dbReference type="Proteomes" id="UP001642483">
    <property type="component" value="Unassembled WGS sequence"/>
</dbReference>
<comment type="caution">
    <text evidence="6">The sequence shown here is derived from an EMBL/GenBank/DDBJ whole genome shotgun (WGS) entry which is preliminary data.</text>
</comment>
<proteinExistence type="predicted"/>
<organism evidence="6 7">
    <name type="scientific">Clavelina lepadiformis</name>
    <name type="common">Light-bulb sea squirt</name>
    <name type="synonym">Ascidia lepadiformis</name>
    <dbReference type="NCBI Taxonomy" id="159417"/>
    <lineage>
        <taxon>Eukaryota</taxon>
        <taxon>Metazoa</taxon>
        <taxon>Chordata</taxon>
        <taxon>Tunicata</taxon>
        <taxon>Ascidiacea</taxon>
        <taxon>Aplousobranchia</taxon>
        <taxon>Clavelinidae</taxon>
        <taxon>Clavelina</taxon>
    </lineage>
</organism>
<dbReference type="InterPro" id="IPR000001">
    <property type="entry name" value="Kringle"/>
</dbReference>
<dbReference type="InterPro" id="IPR000033">
    <property type="entry name" value="LDLR_classB_rpt"/>
</dbReference>
<sequence>MLTLQMLVIFAASYSVARSFELHFDDKSKENDCVEGPSSWYRGTRAYTASGIPCQRWDVKYPHQPKYLPEGGRHNYCRNPDNDVHGLWCYTTDPDRRWEYCDVPKCPDDSLLLWTNLQNASANILAIEADPELIGKRSSQQKGQFNISVLVDANRFFSEYVDVTGSYMEHTIFYVNSKADCVEATNMISNLSSIHLRGLASTITAIAYDWFNQNLYWTDGTMNWVMVADPTLSFFTPVYRSGNDPLTSIAVHSTQRRLFFSTHKPMGSRVIATDMAGQTVKVLFKYPKVFKVTAMSIDYTDDRLYVADYWDYLAMVTSCDMDGGNIKHHYYRTGSKFTGIAAYLDYIYMADDQGRYNNHGDLLYSMWILSKNTRKTLKYDFSGEPRGLKVLSKKEEDSLSKGFGFGGCDGVPPCDHICLPRVNASRECACSMGYHKNGDTGCTPLYLEDNYLFVLDEKLYKLFEFSLNPQDEIQYGIVETDRFEKISEVTVDPLRQNIYLFSSREEGILKYSPSTSMYSKLAETVQPSSVAVDPISGHVFFADIHSQSIYGSCEDGRFIIPIMTPMSMLLMSDIKMLSVDSKNKKLYYTNTNSMEGNGQVWRMNFDGSSHEVVMENLHWPHAITIDYKRNSLFVGEAKLLMVIEIPLDSLNGLLDDPPPEVSYMLDVGDQSYSYLKSFQVYKDTLYFVGSHQVHRMSLTDGSIEDYGPRDFYKLSSLALFSTKYQQNELDSFPNPCLKQNLSCPHSICVAISEKKAKCL</sequence>
<dbReference type="Gene3D" id="2.120.10.30">
    <property type="entry name" value="TolB, C-terminal domain"/>
    <property type="match status" value="2"/>
</dbReference>
<dbReference type="SUPFAM" id="SSF57440">
    <property type="entry name" value="Kringle-like"/>
    <property type="match status" value="1"/>
</dbReference>
<feature type="domain" description="Kringle" evidence="5">
    <location>
        <begin position="32"/>
        <end position="106"/>
    </location>
</feature>
<name>A0ABP0FBU6_CLALP</name>
<keyword evidence="4" id="KW-0732">Signal</keyword>
<dbReference type="EMBL" id="CAWYQH010000024">
    <property type="protein sequence ID" value="CAK8675797.1"/>
    <property type="molecule type" value="Genomic_DNA"/>
</dbReference>
<keyword evidence="1 3" id="KW-0420">Kringle</keyword>
<dbReference type="InterPro" id="IPR018056">
    <property type="entry name" value="Kringle_CS"/>
</dbReference>
<gene>
    <name evidence="6" type="ORF">CVLEPA_LOCUS5332</name>
</gene>
<protein>
    <recommendedName>
        <fullName evidence="5">Kringle domain-containing protein</fullName>
    </recommendedName>
</protein>
<evidence type="ECO:0000313" key="6">
    <source>
        <dbReference type="EMBL" id="CAK8675797.1"/>
    </source>
</evidence>
<evidence type="ECO:0000259" key="5">
    <source>
        <dbReference type="PROSITE" id="PS50070"/>
    </source>
</evidence>
<dbReference type="InterPro" id="IPR013806">
    <property type="entry name" value="Kringle-like"/>
</dbReference>
<dbReference type="PRINTS" id="PR00018">
    <property type="entry name" value="KRINGLE"/>
</dbReference>
<feature type="signal peptide" evidence="4">
    <location>
        <begin position="1"/>
        <end position="19"/>
    </location>
</feature>
<reference evidence="6 7" key="1">
    <citation type="submission" date="2024-02" db="EMBL/GenBank/DDBJ databases">
        <authorList>
            <person name="Daric V."/>
            <person name="Darras S."/>
        </authorList>
    </citation>
    <scope>NUCLEOTIDE SEQUENCE [LARGE SCALE GENOMIC DNA]</scope>
</reference>
<dbReference type="Pfam" id="PF00051">
    <property type="entry name" value="Kringle"/>
    <property type="match status" value="1"/>
</dbReference>
<dbReference type="PROSITE" id="PS00021">
    <property type="entry name" value="KRINGLE_1"/>
    <property type="match status" value="1"/>
</dbReference>
<dbReference type="SMART" id="SM00130">
    <property type="entry name" value="KR"/>
    <property type="match status" value="1"/>
</dbReference>
<dbReference type="PANTHER" id="PTHR46513">
    <property type="entry name" value="VITELLOGENIN RECEPTOR-LIKE PROTEIN-RELATED-RELATED"/>
    <property type="match status" value="1"/>
</dbReference>
<dbReference type="PANTHER" id="PTHR46513:SF41">
    <property type="entry name" value="LOW-DENSITY LIPOPROTEIN RECEPTOR-RELATED PROTEIN"/>
    <property type="match status" value="1"/>
</dbReference>
<evidence type="ECO:0000256" key="4">
    <source>
        <dbReference type="SAM" id="SignalP"/>
    </source>
</evidence>
<evidence type="ECO:0000313" key="7">
    <source>
        <dbReference type="Proteomes" id="UP001642483"/>
    </source>
</evidence>
<dbReference type="PROSITE" id="PS50070">
    <property type="entry name" value="KRINGLE_2"/>
    <property type="match status" value="1"/>
</dbReference>
<comment type="caution">
    <text evidence="3">Lacks conserved residue(s) required for the propagation of feature annotation.</text>
</comment>
<keyword evidence="2" id="KW-1015">Disulfide bond</keyword>
<dbReference type="InterPro" id="IPR050778">
    <property type="entry name" value="Cueball_EGF_LRP_Nidogen"/>
</dbReference>
<dbReference type="SUPFAM" id="SSF63825">
    <property type="entry name" value="YWTD domain"/>
    <property type="match status" value="2"/>
</dbReference>
<dbReference type="Gene3D" id="2.40.20.10">
    <property type="entry name" value="Plasminogen Kringle 4"/>
    <property type="match status" value="1"/>
</dbReference>
<dbReference type="InterPro" id="IPR011042">
    <property type="entry name" value="6-blade_b-propeller_TolB-like"/>
</dbReference>
<dbReference type="SMART" id="SM00135">
    <property type="entry name" value="LY"/>
    <property type="match status" value="4"/>
</dbReference>
<evidence type="ECO:0000256" key="3">
    <source>
        <dbReference type="PROSITE-ProRule" id="PRU00121"/>
    </source>
</evidence>
<dbReference type="InterPro" id="IPR038178">
    <property type="entry name" value="Kringle_sf"/>
</dbReference>
<keyword evidence="7" id="KW-1185">Reference proteome</keyword>
<dbReference type="CDD" id="cd00108">
    <property type="entry name" value="KR"/>
    <property type="match status" value="1"/>
</dbReference>
<evidence type="ECO:0000256" key="2">
    <source>
        <dbReference type="ARBA" id="ARBA00023157"/>
    </source>
</evidence>
<feature type="chain" id="PRO_5047435274" description="Kringle domain-containing protein" evidence="4">
    <location>
        <begin position="20"/>
        <end position="759"/>
    </location>
</feature>